<accession>A0A8U0R737</accession>
<keyword evidence="2" id="KW-1185">Reference proteome</keyword>
<dbReference type="CTD" id="3976"/>
<evidence type="ECO:0000313" key="3">
    <source>
        <dbReference type="RefSeq" id="XP_044918837.1"/>
    </source>
</evidence>
<name>A0A8U0R737_MUSPF</name>
<gene>
    <name evidence="3" type="primary">LIF</name>
</gene>
<feature type="region of interest" description="Disordered" evidence="1">
    <location>
        <begin position="67"/>
        <end position="86"/>
    </location>
</feature>
<dbReference type="OrthoDB" id="9844600at2759"/>
<organism evidence="2 3">
    <name type="scientific">Mustela putorius furo</name>
    <name type="common">European domestic ferret</name>
    <name type="synonym">Mustela furo</name>
    <dbReference type="NCBI Taxonomy" id="9669"/>
    <lineage>
        <taxon>Eukaryota</taxon>
        <taxon>Metazoa</taxon>
        <taxon>Chordata</taxon>
        <taxon>Craniata</taxon>
        <taxon>Vertebrata</taxon>
        <taxon>Euteleostomi</taxon>
        <taxon>Mammalia</taxon>
        <taxon>Eutheria</taxon>
        <taxon>Laurasiatheria</taxon>
        <taxon>Carnivora</taxon>
        <taxon>Caniformia</taxon>
        <taxon>Musteloidea</taxon>
        <taxon>Mustelidae</taxon>
        <taxon>Mustelinae</taxon>
        <taxon>Mustela</taxon>
    </lineage>
</organism>
<dbReference type="AlphaFoldDB" id="A0A8U0R737"/>
<feature type="region of interest" description="Disordered" evidence="1">
    <location>
        <begin position="1"/>
        <end position="21"/>
    </location>
</feature>
<feature type="region of interest" description="Disordered" evidence="1">
    <location>
        <begin position="100"/>
        <end position="136"/>
    </location>
</feature>
<proteinExistence type="predicted"/>
<reference evidence="3" key="1">
    <citation type="submission" date="2025-08" db="UniProtKB">
        <authorList>
            <consortium name="RefSeq"/>
        </authorList>
    </citation>
    <scope>IDENTIFICATION</scope>
    <source>
        <tissue evidence="3">Brain</tissue>
    </source>
</reference>
<sequence>MALVHTACGRSESKHLRPTPAGHAEGCSVIALCWPGSPRQAGRGPVSCDSGPSGLATQCWAGVLGTGSPPPHPQPHFTPGHPKDPVPPIRRRLARSLGFSAPVAPSPSARGWGGSGGSLRATRHLTGSQVGGSVRSCLQRRFSRRGKQRGPGPEVDGVLLKTQKTPARLQRVLHGCRARTPNCQGCARIPELFLPTLATPHRPKSWTTASDLQLPPWAHLILLCSFPRWENRGQAGAGLPEAKSSCPLSFQRTEISAGHRGGDAEGRSGGWPGQWGLPRALCFWVTGLGEFPNAQRAAYLVSKYY</sequence>
<evidence type="ECO:0000256" key="1">
    <source>
        <dbReference type="SAM" id="MobiDB-lite"/>
    </source>
</evidence>
<protein>
    <submittedName>
        <fullName evidence="3">Leukemia inhibitory factor isoform X1</fullName>
    </submittedName>
</protein>
<dbReference type="RefSeq" id="XP_044918837.1">
    <property type="nucleotide sequence ID" value="XM_045062902.1"/>
</dbReference>
<dbReference type="Proteomes" id="UP000000715">
    <property type="component" value="Unplaced"/>
</dbReference>
<evidence type="ECO:0000313" key="2">
    <source>
        <dbReference type="Proteomes" id="UP000000715"/>
    </source>
</evidence>
<dbReference type="GeneID" id="101674557"/>